<organism evidence="1 2">
    <name type="scientific">Kipferlia bialata</name>
    <dbReference type="NCBI Taxonomy" id="797122"/>
    <lineage>
        <taxon>Eukaryota</taxon>
        <taxon>Metamonada</taxon>
        <taxon>Carpediemonas-like organisms</taxon>
        <taxon>Kipferlia</taxon>
    </lineage>
</organism>
<keyword evidence="2" id="KW-1185">Reference proteome</keyword>
<reference evidence="1 2" key="1">
    <citation type="journal article" date="2018" name="PLoS ONE">
        <title>The draft genome of Kipferlia bialata reveals reductive genome evolution in fornicate parasites.</title>
        <authorList>
            <person name="Tanifuji G."/>
            <person name="Takabayashi S."/>
            <person name="Kume K."/>
            <person name="Takagi M."/>
            <person name="Nakayama T."/>
            <person name="Kamikawa R."/>
            <person name="Inagaki Y."/>
            <person name="Hashimoto T."/>
        </authorList>
    </citation>
    <scope>NUCLEOTIDE SEQUENCE [LARGE SCALE GENOMIC DNA]</scope>
    <source>
        <strain evidence="1">NY0173</strain>
    </source>
</reference>
<sequence>EWMFLCACHPSPRECSAIDYIVHTLDATGSHLNSTASFPNRNTIPHIRWQDIWQ</sequence>
<proteinExistence type="predicted"/>
<gene>
    <name evidence="1" type="ORF">KIPB_014844</name>
</gene>
<accession>A0A9K3GR80</accession>
<dbReference type="Proteomes" id="UP000265618">
    <property type="component" value="Unassembled WGS sequence"/>
</dbReference>
<dbReference type="EMBL" id="BDIP01007903">
    <property type="protein sequence ID" value="GIQ91541.1"/>
    <property type="molecule type" value="Genomic_DNA"/>
</dbReference>
<dbReference type="AlphaFoldDB" id="A0A9K3GR80"/>
<dbReference type="GO" id="GO:0016301">
    <property type="term" value="F:kinase activity"/>
    <property type="evidence" value="ECO:0007669"/>
    <property type="project" value="UniProtKB-KW"/>
</dbReference>
<protein>
    <submittedName>
        <fullName evidence="1">MOB kinase activator family protein</fullName>
    </submittedName>
</protein>
<dbReference type="Gene3D" id="1.20.140.30">
    <property type="entry name" value="MOB kinase activator"/>
    <property type="match status" value="1"/>
</dbReference>
<dbReference type="OrthoDB" id="184876at2759"/>
<evidence type="ECO:0000313" key="1">
    <source>
        <dbReference type="EMBL" id="GIQ91541.1"/>
    </source>
</evidence>
<keyword evidence="1" id="KW-0808">Transferase</keyword>
<name>A0A9K3GR80_9EUKA</name>
<comment type="caution">
    <text evidence="1">The sequence shown here is derived from an EMBL/GenBank/DDBJ whole genome shotgun (WGS) entry which is preliminary data.</text>
</comment>
<dbReference type="SUPFAM" id="SSF101152">
    <property type="entry name" value="Mob1/phocein"/>
    <property type="match status" value="1"/>
</dbReference>
<dbReference type="InterPro" id="IPR036703">
    <property type="entry name" value="MOB_kinase_act_sf"/>
</dbReference>
<keyword evidence="1" id="KW-0418">Kinase</keyword>
<evidence type="ECO:0000313" key="2">
    <source>
        <dbReference type="Proteomes" id="UP000265618"/>
    </source>
</evidence>
<feature type="non-terminal residue" evidence="1">
    <location>
        <position position="1"/>
    </location>
</feature>